<protein>
    <submittedName>
        <fullName evidence="2">Uncharacterized protein</fullName>
    </submittedName>
</protein>
<accession>A0A212L113</accession>
<keyword evidence="1" id="KW-0472">Membrane</keyword>
<dbReference type="EMBL" id="FMJC01000001">
    <property type="protein sequence ID" value="SCM71264.1"/>
    <property type="molecule type" value="Genomic_DNA"/>
</dbReference>
<keyword evidence="1" id="KW-0812">Transmembrane</keyword>
<evidence type="ECO:0000256" key="1">
    <source>
        <dbReference type="SAM" id="Phobius"/>
    </source>
</evidence>
<keyword evidence="1" id="KW-1133">Transmembrane helix</keyword>
<proteinExistence type="predicted"/>
<gene>
    <name evidence="2" type="ORF">KL86DES1_10964</name>
</gene>
<dbReference type="AlphaFoldDB" id="A0A212L113"/>
<sequence>MRAIPTPCLGLARPPLPLKKMSAGVARALVTCLSLFFALPVAIVSEGISIKELRFWRQFHTRRHVSRTSGGAGHGLRAGSKCAMETRFARVAELVDALDLESSTIGMGVQVPPLAPSRPPIKGAPRGI</sequence>
<dbReference type="AntiFam" id="ANF00015">
    <property type="entry name" value="tRNA translation"/>
</dbReference>
<reference evidence="2" key="1">
    <citation type="submission" date="2016-08" db="EMBL/GenBank/DDBJ databases">
        <authorList>
            <person name="Seilhamer J.J."/>
        </authorList>
    </citation>
    <scope>NUCLEOTIDE SEQUENCE</scope>
    <source>
        <strain evidence="2">86-1</strain>
    </source>
</reference>
<feature type="transmembrane region" description="Helical" evidence="1">
    <location>
        <begin position="24"/>
        <end position="44"/>
    </location>
</feature>
<organism evidence="2">
    <name type="scientific">uncultured Desulfovibrio sp</name>
    <dbReference type="NCBI Taxonomy" id="167968"/>
    <lineage>
        <taxon>Bacteria</taxon>
        <taxon>Pseudomonadati</taxon>
        <taxon>Thermodesulfobacteriota</taxon>
        <taxon>Desulfovibrionia</taxon>
        <taxon>Desulfovibrionales</taxon>
        <taxon>Desulfovibrionaceae</taxon>
        <taxon>Desulfovibrio</taxon>
        <taxon>environmental samples</taxon>
    </lineage>
</organism>
<evidence type="ECO:0000313" key="2">
    <source>
        <dbReference type="EMBL" id="SCM71264.1"/>
    </source>
</evidence>
<name>A0A212L113_9BACT</name>